<dbReference type="PANTHER" id="PTHR46774:SF3">
    <property type="entry name" value="CHROMATIN MODIFICATION-RELATED PROTEIN EAF1 A-RELATED"/>
    <property type="match status" value="1"/>
</dbReference>
<dbReference type="AlphaFoldDB" id="A0A4S8JQE0"/>
<keyword evidence="4" id="KW-1185">Reference proteome</keyword>
<dbReference type="PANTHER" id="PTHR46774">
    <property type="entry name" value="CHROMATIN MODIFICATION-RELATED PROTEIN EAF1 A-RELATED"/>
    <property type="match status" value="1"/>
</dbReference>
<dbReference type="Pfam" id="PF13921">
    <property type="entry name" value="Myb_DNA-bind_6"/>
    <property type="match status" value="1"/>
</dbReference>
<feature type="region of interest" description="Disordered" evidence="1">
    <location>
        <begin position="333"/>
        <end position="356"/>
    </location>
</feature>
<feature type="region of interest" description="Disordered" evidence="1">
    <location>
        <begin position="123"/>
        <end position="146"/>
    </location>
</feature>
<dbReference type="CDD" id="cd00167">
    <property type="entry name" value="SANT"/>
    <property type="match status" value="1"/>
</dbReference>
<protein>
    <recommendedName>
        <fullName evidence="2">Myb-like domain-containing protein</fullName>
    </recommendedName>
</protein>
<gene>
    <name evidence="3" type="ORF">C4D60_Mb01t24060</name>
</gene>
<comment type="caution">
    <text evidence="3">The sequence shown here is derived from an EMBL/GenBank/DDBJ whole genome shotgun (WGS) entry which is preliminary data.</text>
</comment>
<evidence type="ECO:0000259" key="2">
    <source>
        <dbReference type="PROSITE" id="PS50090"/>
    </source>
</evidence>
<feature type="compositionally biased region" description="Low complexity" evidence="1">
    <location>
        <begin position="673"/>
        <end position="688"/>
    </location>
</feature>
<dbReference type="SUPFAM" id="SSF46689">
    <property type="entry name" value="Homeodomain-like"/>
    <property type="match status" value="1"/>
</dbReference>
<feature type="region of interest" description="Disordered" evidence="1">
    <location>
        <begin position="498"/>
        <end position="519"/>
    </location>
</feature>
<dbReference type="SMART" id="SM00717">
    <property type="entry name" value="SANT"/>
    <property type="match status" value="1"/>
</dbReference>
<feature type="domain" description="Myb-like" evidence="2">
    <location>
        <begin position="443"/>
        <end position="495"/>
    </location>
</feature>
<dbReference type="GO" id="GO:0035267">
    <property type="term" value="C:NuA4 histone acetyltransferase complex"/>
    <property type="evidence" value="ECO:0007669"/>
    <property type="project" value="InterPro"/>
</dbReference>
<feature type="compositionally biased region" description="Polar residues" evidence="1">
    <location>
        <begin position="127"/>
        <end position="140"/>
    </location>
</feature>
<dbReference type="InterPro" id="IPR001005">
    <property type="entry name" value="SANT/Myb"/>
</dbReference>
<evidence type="ECO:0000256" key="1">
    <source>
        <dbReference type="SAM" id="MobiDB-lite"/>
    </source>
</evidence>
<proteinExistence type="predicted"/>
<accession>A0A4S8JQE0</accession>
<evidence type="ECO:0000313" key="3">
    <source>
        <dbReference type="EMBL" id="THU64209.1"/>
    </source>
</evidence>
<dbReference type="Gene3D" id="1.10.10.60">
    <property type="entry name" value="Homeodomain-like"/>
    <property type="match status" value="1"/>
</dbReference>
<organism evidence="3 4">
    <name type="scientific">Musa balbisiana</name>
    <name type="common">Banana</name>
    <dbReference type="NCBI Taxonomy" id="52838"/>
    <lineage>
        <taxon>Eukaryota</taxon>
        <taxon>Viridiplantae</taxon>
        <taxon>Streptophyta</taxon>
        <taxon>Embryophyta</taxon>
        <taxon>Tracheophyta</taxon>
        <taxon>Spermatophyta</taxon>
        <taxon>Magnoliopsida</taxon>
        <taxon>Liliopsida</taxon>
        <taxon>Zingiberales</taxon>
        <taxon>Musaceae</taxon>
        <taxon>Musa</taxon>
    </lineage>
</organism>
<feature type="region of interest" description="Disordered" evidence="1">
    <location>
        <begin position="667"/>
        <end position="711"/>
    </location>
</feature>
<dbReference type="EMBL" id="PYDT01000004">
    <property type="protein sequence ID" value="THU64209.1"/>
    <property type="molecule type" value="Genomic_DNA"/>
</dbReference>
<dbReference type="PROSITE" id="PS50090">
    <property type="entry name" value="MYB_LIKE"/>
    <property type="match status" value="1"/>
</dbReference>
<dbReference type="InterPro" id="IPR044798">
    <property type="entry name" value="EAF1A/B"/>
</dbReference>
<dbReference type="InterPro" id="IPR009057">
    <property type="entry name" value="Homeodomain-like_sf"/>
</dbReference>
<dbReference type="STRING" id="52838.A0A4S8JQE0"/>
<evidence type="ECO:0000313" key="4">
    <source>
        <dbReference type="Proteomes" id="UP000317650"/>
    </source>
</evidence>
<feature type="compositionally biased region" description="Low complexity" evidence="1">
    <location>
        <begin position="500"/>
        <end position="512"/>
    </location>
</feature>
<feature type="compositionally biased region" description="Polar residues" evidence="1">
    <location>
        <begin position="337"/>
        <end position="350"/>
    </location>
</feature>
<reference evidence="3 4" key="1">
    <citation type="journal article" date="2019" name="Nat. Plants">
        <title>Genome sequencing of Musa balbisiana reveals subgenome evolution and function divergence in polyploid bananas.</title>
        <authorList>
            <person name="Yao X."/>
        </authorList>
    </citation>
    <scope>NUCLEOTIDE SEQUENCE [LARGE SCALE GENOMIC DNA]</scope>
    <source>
        <strain evidence="4">cv. DH-PKW</strain>
        <tissue evidence="3">Leaves</tissue>
    </source>
</reference>
<sequence>MLNIGGPQENVYEEDEGETGTYLLPGMFEAGSSSKLSQKKRKHMQQKSIATRLNEGGVDFSYEPYLESKSGNQTFILNGKRTSSTFSVGSFPTKRVRTATRQRGVSPYPSGVVGPLRAISKTDASSEDTSSFLDDQSSLHGGSMSRKNLGVETTVDFERQLPYDGNEISSKSKKKKKKPKHLGYKNSLNLAEPGLLVVPGKGSIQGSSYEQRLQAEPMIQLEQFARHFGCGLSKESEYHITSIRNMLKKKRKHMQQKSIATRLNEGGVDFSYEPYLESKSGNQTFILNGKRTSSTFSVGSFPTKRVRTATRQRGVSPYPSGVVGPLRAISKTDASSEDTSSFLDDQSSLHGGSMSRKNLGVETTVDFERQLPYDGNEISSKSKKKKKKPKHLGYKNSLNLAEPGLLVVPGKGSIQGSSYEQRLQAEPMIQLEQMTAGQSGSGGPWTNFEDQALVVLVHDMGPNWELVSDAINNTLQFKCIFRKPKECKERHKFLMDKSAGDGADSAEDSGSSQPYPSSLPGIPKARPLMVFLLRHALVLFQLIGSARQLFQRLQGPMEEDILKTHFEKIILLGQNLSACRHQIDIQEGKQMTPIHSSHVVALSLVRPNNLSGGILTPLDFCESVSSSTDVFPMAYQGTHTGSLPVPSHQGSMTSILSTSSVSTMLQGSPGMVLSSSLPSTSAPLNPSSRYSESEDSQRYGVPRPSSLPVDDPQRMQQYSQMLSGRTLQQSSMSLPGALPMGVDRGVRMLPVASTMGMMSGMTRGMPMTRPAFQGLSSPGMLNIVSTGNILSSGGNGVPNSVNVHPGSVSSPGNSMMRPRDPLQMLRVSFAIACTNLCCLTFVP</sequence>
<name>A0A4S8JQE0_MUSBA</name>
<dbReference type="Proteomes" id="UP000317650">
    <property type="component" value="Chromosome 1"/>
</dbReference>